<sequence length="323" mass="34881">MPVHAALLTAVAVAVATTATSSAIPEVRAGDVAASRPVRWTPDELSTPLYESSPVFSPDGTELHFLRADTRFGGYRLLWSRCASGRWSDPAPPPFAAPAGTLEADPAFSHDGRLLYYVSARGNADSDDLDIWRVARDDDGRWGAPRRMPAPVNSPAAELLPRPLPGGRLLFGSSRPGGHGQGDIYIATPQDGGGWRLENAGPPISTSAYEYEAEISHDGKVMAVVADRGERSHLYLYDRDGDAWIERGRVPARDDVFQVGPLLSPTGDRLLFAQAEAGERSGEWFLVDLRPDPDPRWPPVCGEADRREPRKAEAIKASAAPLG</sequence>
<dbReference type="InterPro" id="IPR011042">
    <property type="entry name" value="6-blade_b-propeller_TolB-like"/>
</dbReference>
<dbReference type="RefSeq" id="WP_370565184.1">
    <property type="nucleotide sequence ID" value="NZ_JBFWIB010000013.1"/>
</dbReference>
<comment type="caution">
    <text evidence="2">The sequence shown here is derived from an EMBL/GenBank/DDBJ whole genome shotgun (WGS) entry which is preliminary data.</text>
</comment>
<name>A0ABV4HTJ3_9GAMM</name>
<protein>
    <submittedName>
        <fullName evidence="2">TolB family protein</fullName>
    </submittedName>
</protein>
<dbReference type="InterPro" id="IPR011659">
    <property type="entry name" value="WD40"/>
</dbReference>
<dbReference type="EMBL" id="JBFWIC010000016">
    <property type="protein sequence ID" value="MEZ0475443.1"/>
    <property type="molecule type" value="Genomic_DNA"/>
</dbReference>
<dbReference type="Proteomes" id="UP001566331">
    <property type="component" value="Unassembled WGS sequence"/>
</dbReference>
<reference evidence="2 3" key="1">
    <citation type="submission" date="2024-07" db="EMBL/GenBank/DDBJ databases">
        <title>Luteimonas salilacus sp. nov., isolated from the shore soil of Salt Lake in Tibet of China.</title>
        <authorList>
            <person name="Zhang X."/>
            <person name="Li A."/>
        </authorList>
    </citation>
    <scope>NUCLEOTIDE SEQUENCE [LARGE SCALE GENOMIC DNA]</scope>
    <source>
        <strain evidence="2 3">B3-2-R+30</strain>
    </source>
</reference>
<dbReference type="Gene3D" id="2.120.10.30">
    <property type="entry name" value="TolB, C-terminal domain"/>
    <property type="match status" value="2"/>
</dbReference>
<proteinExistence type="predicted"/>
<organism evidence="2 3">
    <name type="scientific">Luteimonas salinilitoris</name>
    <dbReference type="NCBI Taxonomy" id="3237697"/>
    <lineage>
        <taxon>Bacteria</taxon>
        <taxon>Pseudomonadati</taxon>
        <taxon>Pseudomonadota</taxon>
        <taxon>Gammaproteobacteria</taxon>
        <taxon>Lysobacterales</taxon>
        <taxon>Lysobacteraceae</taxon>
        <taxon>Luteimonas</taxon>
    </lineage>
</organism>
<evidence type="ECO:0000256" key="1">
    <source>
        <dbReference type="SAM" id="MobiDB-lite"/>
    </source>
</evidence>
<feature type="region of interest" description="Disordered" evidence="1">
    <location>
        <begin position="296"/>
        <end position="323"/>
    </location>
</feature>
<feature type="compositionally biased region" description="Basic and acidic residues" evidence="1">
    <location>
        <begin position="303"/>
        <end position="314"/>
    </location>
</feature>
<dbReference type="SUPFAM" id="SSF82171">
    <property type="entry name" value="DPP6 N-terminal domain-like"/>
    <property type="match status" value="1"/>
</dbReference>
<gene>
    <name evidence="2" type="ORF">AB6713_12595</name>
</gene>
<keyword evidence="3" id="KW-1185">Reference proteome</keyword>
<dbReference type="Pfam" id="PF07676">
    <property type="entry name" value="PD40"/>
    <property type="match status" value="2"/>
</dbReference>
<evidence type="ECO:0000313" key="3">
    <source>
        <dbReference type="Proteomes" id="UP001566331"/>
    </source>
</evidence>
<accession>A0ABV4HTJ3</accession>
<evidence type="ECO:0000313" key="2">
    <source>
        <dbReference type="EMBL" id="MEZ0475443.1"/>
    </source>
</evidence>